<reference evidence="1 2" key="2">
    <citation type="journal article" date="2022" name="Mol. Ecol. Resour.">
        <title>The genomes of chicory, endive, great burdock and yacon provide insights into Asteraceae paleo-polyploidization history and plant inulin production.</title>
        <authorList>
            <person name="Fan W."/>
            <person name="Wang S."/>
            <person name="Wang H."/>
            <person name="Wang A."/>
            <person name="Jiang F."/>
            <person name="Liu H."/>
            <person name="Zhao H."/>
            <person name="Xu D."/>
            <person name="Zhang Y."/>
        </authorList>
    </citation>
    <scope>NUCLEOTIDE SEQUENCE [LARGE SCALE GENOMIC DNA]</scope>
    <source>
        <strain evidence="2">cv. Punajuju</strain>
        <tissue evidence="1">Leaves</tissue>
    </source>
</reference>
<sequence length="112" mass="12294">MPHGGITGMESLVEAQLTLVNKKATSISQSHMELVVGSGPNDHRRPPPPPVPDLNEVKLFKLHHNSWWDRLQKGMACLNGQWSTNLAIVESGHPHLILVIPNSRDNPAIDAT</sequence>
<accession>A0ACB9H5B2</accession>
<comment type="caution">
    <text evidence="1">The sequence shown here is derived from an EMBL/GenBank/DDBJ whole genome shotgun (WGS) entry which is preliminary data.</text>
</comment>
<keyword evidence="2" id="KW-1185">Reference proteome</keyword>
<evidence type="ECO:0000313" key="2">
    <source>
        <dbReference type="Proteomes" id="UP001055811"/>
    </source>
</evidence>
<organism evidence="1 2">
    <name type="scientific">Cichorium intybus</name>
    <name type="common">Chicory</name>
    <dbReference type="NCBI Taxonomy" id="13427"/>
    <lineage>
        <taxon>Eukaryota</taxon>
        <taxon>Viridiplantae</taxon>
        <taxon>Streptophyta</taxon>
        <taxon>Embryophyta</taxon>
        <taxon>Tracheophyta</taxon>
        <taxon>Spermatophyta</taxon>
        <taxon>Magnoliopsida</taxon>
        <taxon>eudicotyledons</taxon>
        <taxon>Gunneridae</taxon>
        <taxon>Pentapetalae</taxon>
        <taxon>asterids</taxon>
        <taxon>campanulids</taxon>
        <taxon>Asterales</taxon>
        <taxon>Asteraceae</taxon>
        <taxon>Cichorioideae</taxon>
        <taxon>Cichorieae</taxon>
        <taxon>Cichoriinae</taxon>
        <taxon>Cichorium</taxon>
    </lineage>
</organism>
<dbReference type="EMBL" id="CM042009">
    <property type="protein sequence ID" value="KAI3790934.1"/>
    <property type="molecule type" value="Genomic_DNA"/>
</dbReference>
<dbReference type="Proteomes" id="UP001055811">
    <property type="component" value="Linkage Group LG01"/>
</dbReference>
<protein>
    <submittedName>
        <fullName evidence="1">Uncharacterized protein</fullName>
    </submittedName>
</protein>
<evidence type="ECO:0000313" key="1">
    <source>
        <dbReference type="EMBL" id="KAI3790934.1"/>
    </source>
</evidence>
<proteinExistence type="predicted"/>
<name>A0ACB9H5B2_CICIN</name>
<gene>
    <name evidence="1" type="ORF">L2E82_04383</name>
</gene>
<reference evidence="2" key="1">
    <citation type="journal article" date="2022" name="Mol. Ecol. Resour.">
        <title>The genomes of chicory, endive, great burdock and yacon provide insights into Asteraceae palaeo-polyploidization history and plant inulin production.</title>
        <authorList>
            <person name="Fan W."/>
            <person name="Wang S."/>
            <person name="Wang H."/>
            <person name="Wang A."/>
            <person name="Jiang F."/>
            <person name="Liu H."/>
            <person name="Zhao H."/>
            <person name="Xu D."/>
            <person name="Zhang Y."/>
        </authorList>
    </citation>
    <scope>NUCLEOTIDE SEQUENCE [LARGE SCALE GENOMIC DNA]</scope>
    <source>
        <strain evidence="2">cv. Punajuju</strain>
    </source>
</reference>